<dbReference type="RefSeq" id="WP_199397078.1">
    <property type="nucleotide sequence ID" value="NZ_JAEMHK010000021.1"/>
</dbReference>
<feature type="transmembrane region" description="Helical" evidence="1">
    <location>
        <begin position="50"/>
        <end position="69"/>
    </location>
</feature>
<evidence type="ECO:0000256" key="1">
    <source>
        <dbReference type="SAM" id="Phobius"/>
    </source>
</evidence>
<dbReference type="Proteomes" id="UP000641025">
    <property type="component" value="Unassembled WGS sequence"/>
</dbReference>
<organism evidence="2 3">
    <name type="scientific">Geomonas propionica</name>
    <dbReference type="NCBI Taxonomy" id="2798582"/>
    <lineage>
        <taxon>Bacteria</taxon>
        <taxon>Pseudomonadati</taxon>
        <taxon>Thermodesulfobacteriota</taxon>
        <taxon>Desulfuromonadia</taxon>
        <taxon>Geobacterales</taxon>
        <taxon>Geobacteraceae</taxon>
        <taxon>Geomonas</taxon>
    </lineage>
</organism>
<evidence type="ECO:0000313" key="3">
    <source>
        <dbReference type="Proteomes" id="UP000641025"/>
    </source>
</evidence>
<keyword evidence="3" id="KW-1185">Reference proteome</keyword>
<evidence type="ECO:0000313" key="2">
    <source>
        <dbReference type="EMBL" id="MBJ6802607.1"/>
    </source>
</evidence>
<feature type="transmembrane region" description="Helical" evidence="1">
    <location>
        <begin position="81"/>
        <end position="102"/>
    </location>
</feature>
<keyword evidence="1" id="KW-1133">Transmembrane helix</keyword>
<gene>
    <name evidence="2" type="ORF">JFN90_20965</name>
</gene>
<sequence length="198" mass="21926">MNFFRNTSKPAFDELTLFVLAYTCLLLISVSTYDMVKQGSLSSDGSQNAALVPIIIIAIGIALSFYHAFSKREKSRIEKQIMYLFASFVSGFAGIWGGSYLLSHTENGSWTLVFPIINIIVGWRMIGDKERVLQDDCIDDRDATLAEVAVSAAIVTATFLITTMYFHCHWAATMSICAAYGTSLNRIIVNILLPMKQG</sequence>
<reference evidence="2 3" key="1">
    <citation type="submission" date="2020-12" db="EMBL/GenBank/DDBJ databases">
        <title>Geomonas sp. Red259, isolated from paddy soil.</title>
        <authorList>
            <person name="Xu Z."/>
            <person name="Zhang Z."/>
            <person name="Masuda Y."/>
            <person name="Itoh H."/>
            <person name="Senoo K."/>
        </authorList>
    </citation>
    <scope>NUCLEOTIDE SEQUENCE [LARGE SCALE GENOMIC DNA]</scope>
    <source>
        <strain evidence="2 3">Red259</strain>
    </source>
</reference>
<keyword evidence="1" id="KW-0812">Transmembrane</keyword>
<protein>
    <submittedName>
        <fullName evidence="2">Uncharacterized protein</fullName>
    </submittedName>
</protein>
<comment type="caution">
    <text evidence="2">The sequence shown here is derived from an EMBL/GenBank/DDBJ whole genome shotgun (WGS) entry which is preliminary data.</text>
</comment>
<proteinExistence type="predicted"/>
<feature type="transmembrane region" description="Helical" evidence="1">
    <location>
        <begin position="148"/>
        <end position="166"/>
    </location>
</feature>
<dbReference type="EMBL" id="JAEMHK010000021">
    <property type="protein sequence ID" value="MBJ6802607.1"/>
    <property type="molecule type" value="Genomic_DNA"/>
</dbReference>
<name>A0ABS0YXY4_9BACT</name>
<feature type="transmembrane region" description="Helical" evidence="1">
    <location>
        <begin position="12"/>
        <end position="30"/>
    </location>
</feature>
<accession>A0ABS0YXY4</accession>
<keyword evidence="1" id="KW-0472">Membrane</keyword>
<feature type="transmembrane region" description="Helical" evidence="1">
    <location>
        <begin position="172"/>
        <end position="193"/>
    </location>
</feature>
<feature type="transmembrane region" description="Helical" evidence="1">
    <location>
        <begin position="108"/>
        <end position="127"/>
    </location>
</feature>